<evidence type="ECO:0000313" key="2">
    <source>
        <dbReference type="EMBL" id="MBC2373765.1"/>
    </source>
</evidence>
<evidence type="ECO:0000313" key="1">
    <source>
        <dbReference type="EMBL" id="MBC1618025.1"/>
    </source>
</evidence>
<organism evidence="2 3">
    <name type="scientific">Listeria booriae</name>
    <dbReference type="NCBI Taxonomy" id="1552123"/>
    <lineage>
        <taxon>Bacteria</taxon>
        <taxon>Bacillati</taxon>
        <taxon>Bacillota</taxon>
        <taxon>Bacilli</taxon>
        <taxon>Bacillales</taxon>
        <taxon>Listeriaceae</taxon>
        <taxon>Listeria</taxon>
    </lineage>
</organism>
<dbReference type="AlphaFoldDB" id="A0A7X1DSP0"/>
<dbReference type="InterPro" id="IPR010813">
    <property type="entry name" value="DUF1413"/>
</dbReference>
<name>A0A7X1DSP0_9LIST</name>
<dbReference type="EMBL" id="JAARSH010000018">
    <property type="protein sequence ID" value="MBC1618025.1"/>
    <property type="molecule type" value="Genomic_DNA"/>
</dbReference>
<dbReference type="Proteomes" id="UP000546244">
    <property type="component" value="Unassembled WGS sequence"/>
</dbReference>
<reference evidence="3 4" key="1">
    <citation type="submission" date="2020-03" db="EMBL/GenBank/DDBJ databases">
        <title>Soil Listeria distribution.</title>
        <authorList>
            <person name="Liao J."/>
            <person name="Wiedmann M."/>
        </authorList>
    </citation>
    <scope>NUCLEOTIDE SEQUENCE [LARGE SCALE GENOMIC DNA]</scope>
    <source>
        <strain evidence="1 4">FSL L7-1299</strain>
        <strain evidence="2 3">FSL L7-1850</strain>
    </source>
</reference>
<evidence type="ECO:0000313" key="4">
    <source>
        <dbReference type="Proteomes" id="UP000574104"/>
    </source>
</evidence>
<dbReference type="Pfam" id="PF07205">
    <property type="entry name" value="DUF1413"/>
    <property type="match status" value="1"/>
</dbReference>
<comment type="caution">
    <text evidence="2">The sequence shown here is derived from an EMBL/GenBank/DDBJ whole genome shotgun (WGS) entry which is preliminary data.</text>
</comment>
<proteinExistence type="predicted"/>
<evidence type="ECO:0000313" key="3">
    <source>
        <dbReference type="Proteomes" id="UP000546244"/>
    </source>
</evidence>
<dbReference type="Proteomes" id="UP000574104">
    <property type="component" value="Unassembled WGS sequence"/>
</dbReference>
<protein>
    <submittedName>
        <fullName evidence="2">DUF1413 domain-containing protein</fullName>
    </submittedName>
</protein>
<dbReference type="EMBL" id="JAARMV010000009">
    <property type="protein sequence ID" value="MBC2373765.1"/>
    <property type="molecule type" value="Genomic_DNA"/>
</dbReference>
<sequence>MITLNELVAKCDTLDSQQKFRCRDLVAAVDWNREKRGKRIKIGSNFFDLVEAGEIEGVKALEKDSQNAQVYIKE</sequence>
<accession>A0A7X1DSP0</accession>
<gene>
    <name evidence="1" type="ORF">HB904_17745</name>
    <name evidence="2" type="ORF">HBP98_17270</name>
</gene>
<dbReference type="RefSeq" id="WP_185434479.1">
    <property type="nucleotide sequence ID" value="NZ_JAARMV010000009.1"/>
</dbReference>